<dbReference type="PANTHER" id="PTHR43037">
    <property type="entry name" value="UNNAMED PRODUCT-RELATED"/>
    <property type="match status" value="1"/>
</dbReference>
<evidence type="ECO:0000313" key="4">
    <source>
        <dbReference type="Proteomes" id="UP001153404"/>
    </source>
</evidence>
<dbReference type="InterPro" id="IPR034660">
    <property type="entry name" value="DinB/YfiT-like"/>
</dbReference>
<dbReference type="RefSeq" id="WP_277532411.1">
    <property type="nucleotide sequence ID" value="NZ_JAPDIA010000003.1"/>
</dbReference>
<organism evidence="3 4">
    <name type="scientific">Cohnella rhizosphaerae</name>
    <dbReference type="NCBI Taxonomy" id="1457232"/>
    <lineage>
        <taxon>Bacteria</taxon>
        <taxon>Bacillati</taxon>
        <taxon>Bacillota</taxon>
        <taxon>Bacilli</taxon>
        <taxon>Bacillales</taxon>
        <taxon>Paenibacillaceae</taxon>
        <taxon>Cohnella</taxon>
    </lineage>
</organism>
<dbReference type="InterPro" id="IPR050955">
    <property type="entry name" value="Plant_Biomass_Hydrol_Est"/>
</dbReference>
<dbReference type="Pfam" id="PF00756">
    <property type="entry name" value="Esterase"/>
    <property type="match status" value="1"/>
</dbReference>
<keyword evidence="1" id="KW-0732">Signal</keyword>
<keyword evidence="4" id="KW-1185">Reference proteome</keyword>
<dbReference type="SUPFAM" id="SSF109854">
    <property type="entry name" value="DinB/YfiT-like putative metalloenzymes"/>
    <property type="match status" value="1"/>
</dbReference>
<dbReference type="InterPro" id="IPR024775">
    <property type="entry name" value="DinB-like"/>
</dbReference>
<dbReference type="EMBL" id="JAPDIA010000003">
    <property type="protein sequence ID" value="MDG0810537.1"/>
    <property type="molecule type" value="Genomic_DNA"/>
</dbReference>
<protein>
    <submittedName>
        <fullName evidence="3">Alpha/beta hydrolase-fold protein</fullName>
    </submittedName>
</protein>
<name>A0A9X4QUJ4_9BACL</name>
<dbReference type="Gene3D" id="3.40.50.1820">
    <property type="entry name" value="alpha/beta hydrolase"/>
    <property type="match status" value="1"/>
</dbReference>
<evidence type="ECO:0000256" key="1">
    <source>
        <dbReference type="ARBA" id="ARBA00022729"/>
    </source>
</evidence>
<dbReference type="AlphaFoldDB" id="A0A9X4QUJ4"/>
<dbReference type="Proteomes" id="UP001153404">
    <property type="component" value="Unassembled WGS sequence"/>
</dbReference>
<evidence type="ECO:0000259" key="2">
    <source>
        <dbReference type="Pfam" id="PF12867"/>
    </source>
</evidence>
<sequence>MPVSSHSRQAHSPQYAVANYQLFLPHDYSSTESDYPMILFLHGMNRRGSDIERLDGYGLAWFAEKQQHFPFIVVSPQCPDDSDWTKEYELTVALVEDIQRNYRVDANRIYAAGFSMGGHGAWDYASRSPRRFAAFVPMSGWFDPSRAALLKEVPIWTFHCEDDNKVPVSETKAMVHALTAIGAPVRATYYTGLRHDANKVIAETFGNAALIAWLLNHKNTGGGRVAMISLDADTIALFKQFTDWTDTLRRIDERIWSGPVAEGKATVAEIIAHLQHWDQYLIDTVIPAIKRGEGVTFPAFDAFNRIAYGYARSGVAQDRLLDEFKQTRHALVDRLLEEPEVAAKYVTVNGIETCPHTGTPYSLLYIIHEFNDHDRHHQGQIAAVV</sequence>
<dbReference type="Pfam" id="PF12867">
    <property type="entry name" value="DinB_2"/>
    <property type="match status" value="1"/>
</dbReference>
<proteinExistence type="predicted"/>
<accession>A0A9X4QUJ4</accession>
<gene>
    <name evidence="3" type="ORF">OMP40_15100</name>
</gene>
<dbReference type="SUPFAM" id="SSF53474">
    <property type="entry name" value="alpha/beta-Hydrolases"/>
    <property type="match status" value="1"/>
</dbReference>
<feature type="domain" description="DinB-like" evidence="2">
    <location>
        <begin position="245"/>
        <end position="381"/>
    </location>
</feature>
<dbReference type="GO" id="GO:0016787">
    <property type="term" value="F:hydrolase activity"/>
    <property type="evidence" value="ECO:0007669"/>
    <property type="project" value="UniProtKB-KW"/>
</dbReference>
<dbReference type="Gene3D" id="1.20.120.450">
    <property type="entry name" value="dinb family like domain"/>
    <property type="match status" value="1"/>
</dbReference>
<dbReference type="InterPro" id="IPR000801">
    <property type="entry name" value="Esterase-like"/>
</dbReference>
<evidence type="ECO:0000313" key="3">
    <source>
        <dbReference type="EMBL" id="MDG0810537.1"/>
    </source>
</evidence>
<dbReference type="PANTHER" id="PTHR43037:SF1">
    <property type="entry name" value="BLL1128 PROTEIN"/>
    <property type="match status" value="1"/>
</dbReference>
<reference evidence="3" key="1">
    <citation type="submission" date="2022-10" db="EMBL/GenBank/DDBJ databases">
        <title>Comparative genomic analysis of Cohnella hashimotonis sp. nov., isolated from the International Space Station.</title>
        <authorList>
            <person name="Simpson A."/>
            <person name="Venkateswaran K."/>
        </authorList>
    </citation>
    <scope>NUCLEOTIDE SEQUENCE</scope>
    <source>
        <strain evidence="3">DSM 28161</strain>
    </source>
</reference>
<keyword evidence="3" id="KW-0378">Hydrolase</keyword>
<comment type="caution">
    <text evidence="3">The sequence shown here is derived from an EMBL/GenBank/DDBJ whole genome shotgun (WGS) entry which is preliminary data.</text>
</comment>
<dbReference type="InterPro" id="IPR029058">
    <property type="entry name" value="AB_hydrolase_fold"/>
</dbReference>